<proteinExistence type="inferred from homology"/>
<dbReference type="InterPro" id="IPR027417">
    <property type="entry name" value="P-loop_NTPase"/>
</dbReference>
<accession>A0ABD1YG85</accession>
<dbReference type="Gene3D" id="3.40.50.300">
    <property type="entry name" value="P-loop containing nucleotide triphosphate hydrolases"/>
    <property type="match status" value="1"/>
</dbReference>
<evidence type="ECO:0000256" key="6">
    <source>
        <dbReference type="ARBA" id="ARBA00023134"/>
    </source>
</evidence>
<feature type="domain" description="EngB-type G" evidence="8">
    <location>
        <begin position="221"/>
        <end position="396"/>
    </location>
</feature>
<keyword evidence="3" id="KW-0479">Metal-binding</keyword>
<dbReference type="InterPro" id="IPR030393">
    <property type="entry name" value="G_ENGB_dom"/>
</dbReference>
<reference evidence="9 10" key="1">
    <citation type="submission" date="2024-09" db="EMBL/GenBank/DDBJ databases">
        <title>Chromosome-scale assembly of Riccia fluitans.</title>
        <authorList>
            <person name="Paukszto L."/>
            <person name="Sawicki J."/>
            <person name="Karawczyk K."/>
            <person name="Piernik-Szablinska J."/>
            <person name="Szczecinska M."/>
            <person name="Mazdziarz M."/>
        </authorList>
    </citation>
    <scope>NUCLEOTIDE SEQUENCE [LARGE SCALE GENOMIC DNA]</scope>
    <source>
        <strain evidence="9">Rf_01</strain>
        <tissue evidence="9">Aerial parts of the thallus</tissue>
    </source>
</reference>
<dbReference type="GO" id="GO:0046872">
    <property type="term" value="F:metal ion binding"/>
    <property type="evidence" value="ECO:0007669"/>
    <property type="project" value="UniProtKB-KW"/>
</dbReference>
<name>A0ABD1YG85_9MARC</name>
<keyword evidence="5" id="KW-0460">Magnesium</keyword>
<dbReference type="SUPFAM" id="SSF52540">
    <property type="entry name" value="P-loop containing nucleoside triphosphate hydrolases"/>
    <property type="match status" value="1"/>
</dbReference>
<evidence type="ECO:0000256" key="5">
    <source>
        <dbReference type="ARBA" id="ARBA00022842"/>
    </source>
</evidence>
<keyword evidence="10" id="KW-1185">Reference proteome</keyword>
<comment type="similarity">
    <text evidence="2">Belongs to the TRAFAC class TrmE-Era-EngA-EngB-Septin-like GTPase superfamily. EngB GTPase family.</text>
</comment>
<gene>
    <name evidence="9" type="ORF">R1flu_014492</name>
</gene>
<dbReference type="CDD" id="cd01876">
    <property type="entry name" value="YihA_EngB"/>
    <property type="match status" value="1"/>
</dbReference>
<evidence type="ECO:0000256" key="7">
    <source>
        <dbReference type="SAM" id="MobiDB-lite"/>
    </source>
</evidence>
<dbReference type="PANTHER" id="PTHR47560">
    <property type="entry name" value="EXPRESSED PROTEIN"/>
    <property type="match status" value="1"/>
</dbReference>
<dbReference type="NCBIfam" id="TIGR03598">
    <property type="entry name" value="GTPase_YsxC"/>
    <property type="match status" value="1"/>
</dbReference>
<dbReference type="Pfam" id="PF01926">
    <property type="entry name" value="MMR_HSR1"/>
    <property type="match status" value="1"/>
</dbReference>
<evidence type="ECO:0000256" key="2">
    <source>
        <dbReference type="ARBA" id="ARBA00009638"/>
    </source>
</evidence>
<sequence>MRLVAHRPAKAGTKPRAKLEGNTRLRTWVVGYTRRNAQTGKIRSKDLQKSARRRPGSSLVSTRKPARITGIKERGKRGLASSLRGENDDDGGRLKRKRKRIRPHPRDNTFKRGLDRDNSNISLPVSSLEQKATEEKPLSQNAKFRQIEPSRELLRQIEENLLGRRRLLEWRRAGFDPTRTAPLDDVPGSEDRRAPIQETCFKQKLTFIAAAKIASSFPPTRYAEIAFAGRSNVGKSSLINALTRQWGVARTSDKPGLTQAINFFSLGNELCLVDLPGYGFAFAKDHVREDWEELVKEYVASRSCLKRVCLLVDAKWGLRPKDQELIQLMESSRTRYQIILTKTDILPPLDLARRATQILQILKDHRSLIQPLIMVSSKNGAGLSNLRASLARVVSRDSR</sequence>
<evidence type="ECO:0000256" key="4">
    <source>
        <dbReference type="ARBA" id="ARBA00022741"/>
    </source>
</evidence>
<dbReference type="Proteomes" id="UP001605036">
    <property type="component" value="Unassembled WGS sequence"/>
</dbReference>
<feature type="region of interest" description="Disordered" evidence="7">
    <location>
        <begin position="1"/>
        <end position="22"/>
    </location>
</feature>
<dbReference type="InterPro" id="IPR019987">
    <property type="entry name" value="GTP-bd_ribosome_bio_YsxC"/>
</dbReference>
<keyword evidence="4" id="KW-0547">Nucleotide-binding</keyword>
<feature type="compositionally biased region" description="Basic and acidic residues" evidence="7">
    <location>
        <begin position="104"/>
        <end position="118"/>
    </location>
</feature>
<evidence type="ECO:0000259" key="8">
    <source>
        <dbReference type="PROSITE" id="PS51706"/>
    </source>
</evidence>
<dbReference type="GO" id="GO:0005525">
    <property type="term" value="F:GTP binding"/>
    <property type="evidence" value="ECO:0007669"/>
    <property type="project" value="UniProtKB-KW"/>
</dbReference>
<evidence type="ECO:0000256" key="1">
    <source>
        <dbReference type="ARBA" id="ARBA00001946"/>
    </source>
</evidence>
<keyword evidence="6" id="KW-0342">GTP-binding</keyword>
<dbReference type="InterPro" id="IPR006073">
    <property type="entry name" value="GTP-bd"/>
</dbReference>
<protein>
    <recommendedName>
        <fullName evidence="8">EngB-type G domain-containing protein</fullName>
    </recommendedName>
</protein>
<comment type="caution">
    <text evidence="9">The sequence shown here is derived from an EMBL/GenBank/DDBJ whole genome shotgun (WGS) entry which is preliminary data.</text>
</comment>
<evidence type="ECO:0000256" key="3">
    <source>
        <dbReference type="ARBA" id="ARBA00022723"/>
    </source>
</evidence>
<feature type="compositionally biased region" description="Basic residues" evidence="7">
    <location>
        <begin position="94"/>
        <end position="103"/>
    </location>
</feature>
<organism evidence="9 10">
    <name type="scientific">Riccia fluitans</name>
    <dbReference type="NCBI Taxonomy" id="41844"/>
    <lineage>
        <taxon>Eukaryota</taxon>
        <taxon>Viridiplantae</taxon>
        <taxon>Streptophyta</taxon>
        <taxon>Embryophyta</taxon>
        <taxon>Marchantiophyta</taxon>
        <taxon>Marchantiopsida</taxon>
        <taxon>Marchantiidae</taxon>
        <taxon>Marchantiales</taxon>
        <taxon>Ricciaceae</taxon>
        <taxon>Riccia</taxon>
    </lineage>
</organism>
<dbReference type="PANTHER" id="PTHR47560:SF1">
    <property type="entry name" value="EXPRESSED PROTEIN"/>
    <property type="match status" value="1"/>
</dbReference>
<feature type="compositionally biased region" description="Basic residues" evidence="7">
    <location>
        <begin position="1"/>
        <end position="16"/>
    </location>
</feature>
<dbReference type="HAMAP" id="MF_00321">
    <property type="entry name" value="GTPase_EngB"/>
    <property type="match status" value="1"/>
</dbReference>
<feature type="region of interest" description="Disordered" evidence="7">
    <location>
        <begin position="39"/>
        <end position="121"/>
    </location>
</feature>
<dbReference type="AlphaFoldDB" id="A0ABD1YG85"/>
<evidence type="ECO:0000313" key="9">
    <source>
        <dbReference type="EMBL" id="KAL2629806.1"/>
    </source>
</evidence>
<dbReference type="EMBL" id="JBHFFA010000004">
    <property type="protein sequence ID" value="KAL2629806.1"/>
    <property type="molecule type" value="Genomic_DNA"/>
</dbReference>
<dbReference type="PROSITE" id="PS51706">
    <property type="entry name" value="G_ENGB"/>
    <property type="match status" value="1"/>
</dbReference>
<evidence type="ECO:0000313" key="10">
    <source>
        <dbReference type="Proteomes" id="UP001605036"/>
    </source>
</evidence>
<comment type="cofactor">
    <cofactor evidence="1">
        <name>Mg(2+)</name>
        <dbReference type="ChEBI" id="CHEBI:18420"/>
    </cofactor>
</comment>